<dbReference type="InterPro" id="IPR011650">
    <property type="entry name" value="Peptidase_M20_dimer"/>
</dbReference>
<dbReference type="Proteomes" id="UP001550044">
    <property type="component" value="Unassembled WGS sequence"/>
</dbReference>
<keyword evidence="4" id="KW-1185">Reference proteome</keyword>
<dbReference type="Gene3D" id="3.30.70.360">
    <property type="match status" value="1"/>
</dbReference>
<dbReference type="Gene3D" id="3.40.630.10">
    <property type="entry name" value="Zn peptidases"/>
    <property type="match status" value="1"/>
</dbReference>
<sequence length="469" mass="49855">MTARSAKLMRPTAQSPPVRKHSRARIPTTFAESRALNLLSRRDEGKPRGITMTTCDKTRQVLACLDATLTQDLEAFYQDLHAHPELSFEEHRTAAEVSRRARDLGYEVTEGVGRTGALAKLVNGPGPTVLLRADFDALPVTERTGLPYASTNEGVMHACGHDVHVTCLLGAMALLDGARDQWSGSVLAVFQPAEELGQGAQAMVDDNLYARFGKPDVILGQHVMSFPAGLVACHPGLAFAATDALKVRMFGRGSHASMPEAAIDPVVMAASTVMRLQTVVSREIASMDRAVVTVGALQAGTKDNVIPDKAELQLNIRTYTPQVRATVLGAVQRIVRGEATAAGAQQDPEISAMHTFPLMVNDEDACARTLAAIGDVVGHDRLTDRGASSGSEDVGVFGTSANVPVCYWLLGGIDPDTYRKAEAAGTKNRDVPQNHSPNFAPVMQPTLTNGVTALTAAALAWLGPAAHEA</sequence>
<dbReference type="PANTHER" id="PTHR11014">
    <property type="entry name" value="PEPTIDASE M20 FAMILY MEMBER"/>
    <property type="match status" value="1"/>
</dbReference>
<dbReference type="EMBL" id="JBEXIP010000015">
    <property type="protein sequence ID" value="MET8435116.1"/>
    <property type="molecule type" value="Genomic_DNA"/>
</dbReference>
<feature type="region of interest" description="Disordered" evidence="1">
    <location>
        <begin position="1"/>
        <end position="23"/>
    </location>
</feature>
<dbReference type="SUPFAM" id="SSF53187">
    <property type="entry name" value="Zn-dependent exopeptidases"/>
    <property type="match status" value="1"/>
</dbReference>
<protein>
    <submittedName>
        <fullName evidence="3">Amidohydrolase</fullName>
    </submittedName>
</protein>
<dbReference type="SUPFAM" id="SSF55031">
    <property type="entry name" value="Bacterial exopeptidase dimerisation domain"/>
    <property type="match status" value="1"/>
</dbReference>
<feature type="domain" description="Peptidase M20 dimerisation" evidence="2">
    <location>
        <begin position="245"/>
        <end position="338"/>
    </location>
</feature>
<dbReference type="InterPro" id="IPR002933">
    <property type="entry name" value="Peptidase_M20"/>
</dbReference>
<gene>
    <name evidence="3" type="ORF">ABZV61_20430</name>
</gene>
<dbReference type="PIRSF" id="PIRSF005962">
    <property type="entry name" value="Pept_M20D_amidohydro"/>
    <property type="match status" value="1"/>
</dbReference>
<reference evidence="3 4" key="1">
    <citation type="submission" date="2024-06" db="EMBL/GenBank/DDBJ databases">
        <title>The Natural Products Discovery Center: Release of the First 8490 Sequenced Strains for Exploring Actinobacteria Biosynthetic Diversity.</title>
        <authorList>
            <person name="Kalkreuter E."/>
            <person name="Kautsar S.A."/>
            <person name="Yang D."/>
            <person name="Bader C.D."/>
            <person name="Teijaro C.N."/>
            <person name="Fluegel L."/>
            <person name="Davis C.M."/>
            <person name="Simpson J.R."/>
            <person name="Lauterbach L."/>
            <person name="Steele A.D."/>
            <person name="Gui C."/>
            <person name="Meng S."/>
            <person name="Li G."/>
            <person name="Viehrig K."/>
            <person name="Ye F."/>
            <person name="Su P."/>
            <person name="Kiefer A.F."/>
            <person name="Nichols A."/>
            <person name="Cepeda A.J."/>
            <person name="Yan W."/>
            <person name="Fan B."/>
            <person name="Jiang Y."/>
            <person name="Adhikari A."/>
            <person name="Zheng C.-J."/>
            <person name="Schuster L."/>
            <person name="Cowan T.M."/>
            <person name="Smanski M.J."/>
            <person name="Chevrette M.G."/>
            <person name="De Carvalho L.P.S."/>
            <person name="Shen B."/>
        </authorList>
    </citation>
    <scope>NUCLEOTIDE SEQUENCE [LARGE SCALE GENOMIC DNA]</scope>
    <source>
        <strain evidence="3 4">NPDC005137</strain>
    </source>
</reference>
<evidence type="ECO:0000313" key="3">
    <source>
        <dbReference type="EMBL" id="MET8435116.1"/>
    </source>
</evidence>
<organism evidence="3 4">
    <name type="scientific">Streptomyces sp. 900116325</name>
    <dbReference type="NCBI Taxonomy" id="3154295"/>
    <lineage>
        <taxon>Bacteria</taxon>
        <taxon>Bacillati</taxon>
        <taxon>Actinomycetota</taxon>
        <taxon>Actinomycetes</taxon>
        <taxon>Kitasatosporales</taxon>
        <taxon>Streptomycetaceae</taxon>
        <taxon>Streptomyces</taxon>
    </lineage>
</organism>
<dbReference type="Pfam" id="PF01546">
    <property type="entry name" value="Peptidase_M20"/>
    <property type="match status" value="1"/>
</dbReference>
<evidence type="ECO:0000313" key="4">
    <source>
        <dbReference type="Proteomes" id="UP001550044"/>
    </source>
</evidence>
<name>A0ABV2UB92_9ACTN</name>
<dbReference type="PANTHER" id="PTHR11014:SF63">
    <property type="entry name" value="METALLOPEPTIDASE, PUTATIVE (AFU_ORTHOLOGUE AFUA_6G09600)-RELATED"/>
    <property type="match status" value="1"/>
</dbReference>
<dbReference type="NCBIfam" id="TIGR01891">
    <property type="entry name" value="amidohydrolases"/>
    <property type="match status" value="1"/>
</dbReference>
<proteinExistence type="predicted"/>
<evidence type="ECO:0000256" key="1">
    <source>
        <dbReference type="SAM" id="MobiDB-lite"/>
    </source>
</evidence>
<dbReference type="Pfam" id="PF07687">
    <property type="entry name" value="M20_dimer"/>
    <property type="match status" value="1"/>
</dbReference>
<dbReference type="RefSeq" id="WP_356710460.1">
    <property type="nucleotide sequence ID" value="NZ_JBEXIP010000015.1"/>
</dbReference>
<dbReference type="InterPro" id="IPR036264">
    <property type="entry name" value="Bact_exopeptidase_dim_dom"/>
</dbReference>
<dbReference type="InterPro" id="IPR017439">
    <property type="entry name" value="Amidohydrolase"/>
</dbReference>
<accession>A0ABV2UB92</accession>
<evidence type="ECO:0000259" key="2">
    <source>
        <dbReference type="Pfam" id="PF07687"/>
    </source>
</evidence>
<comment type="caution">
    <text evidence="3">The sequence shown here is derived from an EMBL/GenBank/DDBJ whole genome shotgun (WGS) entry which is preliminary data.</text>
</comment>